<comment type="caution">
    <text evidence="1">The sequence shown here is derived from an EMBL/GenBank/DDBJ whole genome shotgun (WGS) entry which is preliminary data.</text>
</comment>
<gene>
    <name evidence="1" type="ORF">Pint_15876</name>
</gene>
<name>A0ACC0ZCD6_9ROSI</name>
<evidence type="ECO:0000313" key="2">
    <source>
        <dbReference type="Proteomes" id="UP001163603"/>
    </source>
</evidence>
<keyword evidence="2" id="KW-1185">Reference proteome</keyword>
<organism evidence="1 2">
    <name type="scientific">Pistacia integerrima</name>
    <dbReference type="NCBI Taxonomy" id="434235"/>
    <lineage>
        <taxon>Eukaryota</taxon>
        <taxon>Viridiplantae</taxon>
        <taxon>Streptophyta</taxon>
        <taxon>Embryophyta</taxon>
        <taxon>Tracheophyta</taxon>
        <taxon>Spermatophyta</taxon>
        <taxon>Magnoliopsida</taxon>
        <taxon>eudicotyledons</taxon>
        <taxon>Gunneridae</taxon>
        <taxon>Pentapetalae</taxon>
        <taxon>rosids</taxon>
        <taxon>malvids</taxon>
        <taxon>Sapindales</taxon>
        <taxon>Anacardiaceae</taxon>
        <taxon>Pistacia</taxon>
    </lineage>
</organism>
<sequence length="234" mass="25824">MLSLISKTLKPSPSLCAITRLTLTSHILKLTPIRLMSTQRLFQLKLDPLSGNFEWIVIDEDENSLEASQEPLLATTSYLDMLNDSYRNKAYRLAIDKTVIKPCHVLDIGAGTGLLSMMAARAMASSEFTAEPDAKGMVTTCESYLPMVKLMRKVLHLNGMKKNSNVINKRSDELKVGVDIVSHADVIVSEILDSELLGEGLIPTLQHAHDTLLVENPLTVPYKATTYGQVPSEE</sequence>
<dbReference type="Proteomes" id="UP001163603">
    <property type="component" value="Chromosome 2"/>
</dbReference>
<accession>A0ACC0ZCD6</accession>
<protein>
    <submittedName>
        <fullName evidence="1">Uncharacterized protein</fullName>
    </submittedName>
</protein>
<dbReference type="EMBL" id="CM047737">
    <property type="protein sequence ID" value="KAJ0048257.1"/>
    <property type="molecule type" value="Genomic_DNA"/>
</dbReference>
<reference evidence="2" key="1">
    <citation type="journal article" date="2023" name="G3 (Bethesda)">
        <title>Genome assembly and association tests identify interacting loci associated with vigor, precocity, and sex in interspecific pistachio rootstocks.</title>
        <authorList>
            <person name="Palmer W."/>
            <person name="Jacygrad E."/>
            <person name="Sagayaradj S."/>
            <person name="Cavanaugh K."/>
            <person name="Han R."/>
            <person name="Bertier L."/>
            <person name="Beede B."/>
            <person name="Kafkas S."/>
            <person name="Golino D."/>
            <person name="Preece J."/>
            <person name="Michelmore R."/>
        </authorList>
    </citation>
    <scope>NUCLEOTIDE SEQUENCE [LARGE SCALE GENOMIC DNA]</scope>
</reference>
<evidence type="ECO:0000313" key="1">
    <source>
        <dbReference type="EMBL" id="KAJ0048257.1"/>
    </source>
</evidence>
<proteinExistence type="predicted"/>